<dbReference type="InterPro" id="IPR036010">
    <property type="entry name" value="2Fe-2S_ferredoxin-like_sf"/>
</dbReference>
<accession>A0A3B1B1X6</accession>
<evidence type="ECO:0000313" key="2">
    <source>
        <dbReference type="EMBL" id="VAX12349.1"/>
    </source>
</evidence>
<dbReference type="PROSITE" id="PS51085">
    <property type="entry name" value="2FE2S_FER_2"/>
    <property type="match status" value="1"/>
</dbReference>
<dbReference type="InterPro" id="IPR001041">
    <property type="entry name" value="2Fe-2S_ferredoxin-type"/>
</dbReference>
<proteinExistence type="predicted"/>
<sequence>MAKAKVTFADIDLTVNVPVGTRVIEVSEKVGSGIIYGCRECDCGACMMKVEEGWNNLSDPSVLEDKVLRENMAGRHYRLACQAQVVGDVKVRPA</sequence>
<dbReference type="GO" id="GO:0051536">
    <property type="term" value="F:iron-sulfur cluster binding"/>
    <property type="evidence" value="ECO:0007669"/>
    <property type="project" value="InterPro"/>
</dbReference>
<name>A0A3B1B1X6_9ZZZZ</name>
<dbReference type="EMBL" id="UOFZ01000034">
    <property type="protein sequence ID" value="VAX12349.1"/>
    <property type="molecule type" value="Genomic_DNA"/>
</dbReference>
<dbReference type="AlphaFoldDB" id="A0A3B1B1X6"/>
<dbReference type="SUPFAM" id="SSF54292">
    <property type="entry name" value="2Fe-2S ferredoxin-like"/>
    <property type="match status" value="1"/>
</dbReference>
<feature type="domain" description="2Fe-2S ferredoxin-type" evidence="1">
    <location>
        <begin position="4"/>
        <end position="94"/>
    </location>
</feature>
<dbReference type="Gene3D" id="3.10.20.30">
    <property type="match status" value="1"/>
</dbReference>
<evidence type="ECO:0000259" key="1">
    <source>
        <dbReference type="PROSITE" id="PS51085"/>
    </source>
</evidence>
<protein>
    <submittedName>
        <fullName evidence="2">Ferredoxin</fullName>
    </submittedName>
</protein>
<reference evidence="2" key="1">
    <citation type="submission" date="2018-06" db="EMBL/GenBank/DDBJ databases">
        <authorList>
            <person name="Zhirakovskaya E."/>
        </authorList>
    </citation>
    <scope>NUCLEOTIDE SEQUENCE</scope>
</reference>
<dbReference type="InterPro" id="IPR012675">
    <property type="entry name" value="Beta-grasp_dom_sf"/>
</dbReference>
<organism evidence="2">
    <name type="scientific">hydrothermal vent metagenome</name>
    <dbReference type="NCBI Taxonomy" id="652676"/>
    <lineage>
        <taxon>unclassified sequences</taxon>
        <taxon>metagenomes</taxon>
        <taxon>ecological metagenomes</taxon>
    </lineage>
</organism>
<dbReference type="CDD" id="cd00207">
    <property type="entry name" value="fer2"/>
    <property type="match status" value="1"/>
</dbReference>
<dbReference type="Pfam" id="PF00111">
    <property type="entry name" value="Fer2"/>
    <property type="match status" value="1"/>
</dbReference>
<gene>
    <name evidence="2" type="ORF">MNBD_GAMMA24-1215</name>
</gene>